<gene>
    <name evidence="3 5" type="ORF">P152DRAFT_479305</name>
</gene>
<dbReference type="GeneID" id="54422272"/>
<organism evidence="3">
    <name type="scientific">Eremomyces bilateralis CBS 781.70</name>
    <dbReference type="NCBI Taxonomy" id="1392243"/>
    <lineage>
        <taxon>Eukaryota</taxon>
        <taxon>Fungi</taxon>
        <taxon>Dikarya</taxon>
        <taxon>Ascomycota</taxon>
        <taxon>Pezizomycotina</taxon>
        <taxon>Dothideomycetes</taxon>
        <taxon>Dothideomycetes incertae sedis</taxon>
        <taxon>Eremomycetales</taxon>
        <taxon>Eremomycetaceae</taxon>
        <taxon>Eremomyces</taxon>
    </lineage>
</organism>
<evidence type="ECO:0000259" key="2">
    <source>
        <dbReference type="Pfam" id="PF09792"/>
    </source>
</evidence>
<dbReference type="Proteomes" id="UP000504638">
    <property type="component" value="Unplaced"/>
</dbReference>
<keyword evidence="1" id="KW-0472">Membrane</keyword>
<reference evidence="5" key="2">
    <citation type="submission" date="2020-04" db="EMBL/GenBank/DDBJ databases">
        <authorList>
            <consortium name="NCBI Genome Project"/>
        </authorList>
    </citation>
    <scope>NUCLEOTIDE SEQUENCE</scope>
    <source>
        <strain evidence="5">CBS 781.70</strain>
    </source>
</reference>
<reference evidence="3 5" key="1">
    <citation type="submission" date="2020-01" db="EMBL/GenBank/DDBJ databases">
        <authorList>
            <consortium name="DOE Joint Genome Institute"/>
            <person name="Haridas S."/>
            <person name="Albert R."/>
            <person name="Binder M."/>
            <person name="Bloem J."/>
            <person name="Labutti K."/>
            <person name="Salamov A."/>
            <person name="Andreopoulos B."/>
            <person name="Baker S.E."/>
            <person name="Barry K."/>
            <person name="Bills G."/>
            <person name="Bluhm B.H."/>
            <person name="Cannon C."/>
            <person name="Castanera R."/>
            <person name="Culley D.E."/>
            <person name="Daum C."/>
            <person name="Ezra D."/>
            <person name="Gonzalez J.B."/>
            <person name="Henrissat B."/>
            <person name="Kuo A."/>
            <person name="Liang C."/>
            <person name="Lipzen A."/>
            <person name="Lutzoni F."/>
            <person name="Magnuson J."/>
            <person name="Mondo S."/>
            <person name="Nolan M."/>
            <person name="Ohm R."/>
            <person name="Pangilinan J."/>
            <person name="Park H.-J."/>
            <person name="Ramirez L."/>
            <person name="Alfaro M."/>
            <person name="Sun H."/>
            <person name="Tritt A."/>
            <person name="Yoshinaga Y."/>
            <person name="Zwiers L.-H."/>
            <person name="Turgeon B.G."/>
            <person name="Goodwin S.B."/>
            <person name="Spatafora J.W."/>
            <person name="Crous P.W."/>
            <person name="Grigoriev I.V."/>
        </authorList>
    </citation>
    <scope>NUCLEOTIDE SEQUENCE</scope>
    <source>
        <strain evidence="3 5">CBS 781.70</strain>
    </source>
</reference>
<dbReference type="OrthoDB" id="4657524at2759"/>
<feature type="transmembrane region" description="Helical" evidence="1">
    <location>
        <begin position="20"/>
        <end position="41"/>
    </location>
</feature>
<dbReference type="PANTHER" id="PTHR39613">
    <property type="entry name" value="ANCHORED CELL WALL PROTEIN, PUTATIVE (AFU_ORTHOLOGUE AFUA_4G08960)-RELATED"/>
    <property type="match status" value="1"/>
</dbReference>
<keyword evidence="4" id="KW-1185">Reference proteome</keyword>
<name>A0A6G1GB89_9PEZI</name>
<accession>A0A6G1GB89</accession>
<sequence length="345" mass="38473">MEPHHPESADAGRMRRRLQIVLPATVIFGGLYLLYSSPWVLSPESLLSWLEWHSTRAGDHLSSAPDFSLPRKLLGSTEWSRPSEADVLQTIRSSTITSSIYSALILGSLALSAYTIANCLRPNPATRDQETLYIRALRRQYLDSGICPVCARDLLPALAALVSVTAAQATLVDTLFPHLLIPVHHKYPDTAYGTQFFGEVGTYPNGDEMGHLVDMVILFDMPDDFKRNTYHHCSVAFHLDNVTDNWSVEPPEPADARYSFLVYQLQTLPDINDTWNTARSFGERPAASIHISPGGEVVVESDQLACGGGEWDTASFIMIPTDDRAKVWWYELSDPVNGITYQMFE</sequence>
<evidence type="ECO:0000313" key="3">
    <source>
        <dbReference type="EMBL" id="KAF1815367.1"/>
    </source>
</evidence>
<dbReference type="PANTHER" id="PTHR39613:SF1">
    <property type="entry name" value="ANCHORED CELL WALL PROTEIN, PUTATIVE (AFU_ORTHOLOGUE AFUA_4G08960)-RELATED"/>
    <property type="match status" value="1"/>
</dbReference>
<evidence type="ECO:0000313" key="5">
    <source>
        <dbReference type="RefSeq" id="XP_033536998.1"/>
    </source>
</evidence>
<dbReference type="InterPro" id="IPR018620">
    <property type="entry name" value="Ubiquitin3-bd_protein_But2_C"/>
</dbReference>
<feature type="domain" description="Ubiquitin 3 binding protein But2 C-terminal" evidence="2">
    <location>
        <begin position="176"/>
        <end position="333"/>
    </location>
</feature>
<protein>
    <recommendedName>
        <fullName evidence="2">Ubiquitin 3 binding protein But2 C-terminal domain-containing protein</fullName>
    </recommendedName>
</protein>
<keyword evidence="1" id="KW-0812">Transmembrane</keyword>
<keyword evidence="1" id="KW-1133">Transmembrane helix</keyword>
<evidence type="ECO:0000256" key="1">
    <source>
        <dbReference type="SAM" id="Phobius"/>
    </source>
</evidence>
<evidence type="ECO:0000313" key="4">
    <source>
        <dbReference type="Proteomes" id="UP000504638"/>
    </source>
</evidence>
<proteinExistence type="predicted"/>
<dbReference type="AlphaFoldDB" id="A0A6G1GB89"/>
<dbReference type="Pfam" id="PF09792">
    <property type="entry name" value="But2"/>
    <property type="match status" value="1"/>
</dbReference>
<dbReference type="EMBL" id="ML975151">
    <property type="protein sequence ID" value="KAF1815367.1"/>
    <property type="molecule type" value="Genomic_DNA"/>
</dbReference>
<dbReference type="RefSeq" id="XP_033536998.1">
    <property type="nucleotide sequence ID" value="XM_033681702.1"/>
</dbReference>
<reference evidence="5" key="3">
    <citation type="submission" date="2025-04" db="UniProtKB">
        <authorList>
            <consortium name="RefSeq"/>
        </authorList>
    </citation>
    <scope>IDENTIFICATION</scope>
    <source>
        <strain evidence="5">CBS 781.70</strain>
    </source>
</reference>